<feature type="domain" description="LytR/CpsA/Psr regulator C-terminal" evidence="2">
    <location>
        <begin position="64"/>
        <end position="112"/>
    </location>
</feature>
<evidence type="ECO:0000313" key="3">
    <source>
        <dbReference type="EMBL" id="KKQ66809.1"/>
    </source>
</evidence>
<evidence type="ECO:0000256" key="1">
    <source>
        <dbReference type="SAM" id="Phobius"/>
    </source>
</evidence>
<keyword evidence="1" id="KW-0472">Membrane</keyword>
<gene>
    <name evidence="3" type="ORF">US86_C0003G0052</name>
</gene>
<accession>A0A0G0LZK5</accession>
<evidence type="ECO:0000259" key="2">
    <source>
        <dbReference type="Pfam" id="PF13399"/>
    </source>
</evidence>
<feature type="transmembrane region" description="Helical" evidence="1">
    <location>
        <begin position="6"/>
        <end position="25"/>
    </location>
</feature>
<dbReference type="Gene3D" id="3.30.70.2390">
    <property type="match status" value="1"/>
</dbReference>
<comment type="caution">
    <text evidence="3">The sequence shown here is derived from an EMBL/GenBank/DDBJ whole genome shotgun (WGS) entry which is preliminary data.</text>
</comment>
<proteinExistence type="predicted"/>
<keyword evidence="1" id="KW-0812">Transmembrane</keyword>
<keyword evidence="1" id="KW-1133">Transmembrane helix</keyword>
<dbReference type="EMBL" id="LBUP01000003">
    <property type="protein sequence ID" value="KKQ66809.1"/>
    <property type="molecule type" value="Genomic_DNA"/>
</dbReference>
<dbReference type="AlphaFoldDB" id="A0A0G0LZK5"/>
<organism evidence="3 4">
    <name type="scientific">Candidatus Daviesbacteria bacterium GW2011_GWA2_38_24</name>
    <dbReference type="NCBI Taxonomy" id="1618422"/>
    <lineage>
        <taxon>Bacteria</taxon>
        <taxon>Candidatus Daviesiibacteriota</taxon>
    </lineage>
</organism>
<protein>
    <recommendedName>
        <fullName evidence="2">LytR/CpsA/Psr regulator C-terminal domain-containing protein</fullName>
    </recommendedName>
</protein>
<dbReference type="Proteomes" id="UP000034235">
    <property type="component" value="Unassembled WGS sequence"/>
</dbReference>
<evidence type="ECO:0000313" key="4">
    <source>
        <dbReference type="Proteomes" id="UP000034235"/>
    </source>
</evidence>
<name>A0A0G0LZK5_9BACT</name>
<sequence length="154" mass="17090">MWDYNKLTALGILGLLSIFLIWVLISKTKEIVKPQPTEVVQQPAVQTETQTENPEESTISKDILKIQILNGTGKVGLAAELKGQLTSAGYQSFEVGNSEEPQKVDTEMRVKENLPQIVRDDIVQLLEETFENIAITFQSADTGFDIVIVTGKLK</sequence>
<dbReference type="InterPro" id="IPR027381">
    <property type="entry name" value="LytR/CpsA/Psr_C"/>
</dbReference>
<reference evidence="3 4" key="1">
    <citation type="journal article" date="2015" name="Nature">
        <title>rRNA introns, odd ribosomes, and small enigmatic genomes across a large radiation of phyla.</title>
        <authorList>
            <person name="Brown C.T."/>
            <person name="Hug L.A."/>
            <person name="Thomas B.C."/>
            <person name="Sharon I."/>
            <person name="Castelle C.J."/>
            <person name="Singh A."/>
            <person name="Wilkins M.J."/>
            <person name="Williams K.H."/>
            <person name="Banfield J.F."/>
        </authorList>
    </citation>
    <scope>NUCLEOTIDE SEQUENCE [LARGE SCALE GENOMIC DNA]</scope>
</reference>
<dbReference type="Pfam" id="PF13399">
    <property type="entry name" value="LytR_C"/>
    <property type="match status" value="1"/>
</dbReference>